<dbReference type="STRING" id="63057.A0A2P5FF43"/>
<evidence type="ECO:0000259" key="6">
    <source>
        <dbReference type="PROSITE" id="PS50888"/>
    </source>
</evidence>
<dbReference type="GO" id="GO:0046983">
    <property type="term" value="F:protein dimerization activity"/>
    <property type="evidence" value="ECO:0007669"/>
    <property type="project" value="InterPro"/>
</dbReference>
<name>A0A2P5FF43_TREOI</name>
<comment type="caution">
    <text evidence="7">The sequence shown here is derived from an EMBL/GenBank/DDBJ whole genome shotgun (WGS) entry which is preliminary data.</text>
</comment>
<dbReference type="InterPro" id="IPR045847">
    <property type="entry name" value="AIG1-like"/>
</dbReference>
<dbReference type="AlphaFoldDB" id="A0A2P5FF43"/>
<dbReference type="OrthoDB" id="71302at2759"/>
<dbReference type="PANTHER" id="PTHR45844:SF3">
    <property type="entry name" value="BHLH DOMAIN-CONTAINING PROTEIN"/>
    <property type="match status" value="1"/>
</dbReference>
<dbReference type="CDD" id="cd04873">
    <property type="entry name" value="ACT_UUR-ACR-like"/>
    <property type="match status" value="1"/>
</dbReference>
<reference evidence="8" key="1">
    <citation type="submission" date="2016-06" db="EMBL/GenBank/DDBJ databases">
        <title>Parallel loss of symbiosis genes in relatives of nitrogen-fixing non-legume Parasponia.</title>
        <authorList>
            <person name="Van Velzen R."/>
            <person name="Holmer R."/>
            <person name="Bu F."/>
            <person name="Rutten L."/>
            <person name="Van Zeijl A."/>
            <person name="Liu W."/>
            <person name="Santuari L."/>
            <person name="Cao Q."/>
            <person name="Sharma T."/>
            <person name="Shen D."/>
            <person name="Roswanjaya Y."/>
            <person name="Wardhani T."/>
            <person name="Kalhor M.S."/>
            <person name="Jansen J."/>
            <person name="Van den Hoogen J."/>
            <person name="Gungor B."/>
            <person name="Hartog M."/>
            <person name="Hontelez J."/>
            <person name="Verver J."/>
            <person name="Yang W.-C."/>
            <person name="Schijlen E."/>
            <person name="Repin R."/>
            <person name="Schilthuizen M."/>
            <person name="Schranz E."/>
            <person name="Heidstra R."/>
            <person name="Miyata K."/>
            <person name="Fedorova E."/>
            <person name="Kohlen W."/>
            <person name="Bisseling T."/>
            <person name="Smit S."/>
            <person name="Geurts R."/>
        </authorList>
    </citation>
    <scope>NUCLEOTIDE SEQUENCE [LARGE SCALE GENOMIC DNA]</scope>
    <source>
        <strain evidence="8">cv. RG33-2</strain>
    </source>
</reference>
<keyword evidence="5" id="KW-0539">Nucleus</keyword>
<dbReference type="PROSITE" id="PS50888">
    <property type="entry name" value="BHLH"/>
    <property type="match status" value="1"/>
</dbReference>
<dbReference type="GO" id="GO:0003700">
    <property type="term" value="F:DNA-binding transcription factor activity"/>
    <property type="evidence" value="ECO:0007669"/>
    <property type="project" value="InterPro"/>
</dbReference>
<gene>
    <name evidence="7" type="primary">TorBHLH73</name>
    <name evidence="7" type="ORF">TorRG33x02_076830</name>
</gene>
<keyword evidence="4" id="KW-0804">Transcription</keyword>
<feature type="domain" description="BHLH" evidence="6">
    <location>
        <begin position="77"/>
        <end position="126"/>
    </location>
</feature>
<dbReference type="GO" id="GO:0003677">
    <property type="term" value="F:DNA binding"/>
    <property type="evidence" value="ECO:0007669"/>
    <property type="project" value="UniProtKB-KW"/>
</dbReference>
<dbReference type="InterPro" id="IPR036638">
    <property type="entry name" value="HLH_DNA-bd_sf"/>
</dbReference>
<organism evidence="7 8">
    <name type="scientific">Trema orientale</name>
    <name type="common">Charcoal tree</name>
    <name type="synonym">Celtis orientalis</name>
    <dbReference type="NCBI Taxonomy" id="63057"/>
    <lineage>
        <taxon>Eukaryota</taxon>
        <taxon>Viridiplantae</taxon>
        <taxon>Streptophyta</taxon>
        <taxon>Embryophyta</taxon>
        <taxon>Tracheophyta</taxon>
        <taxon>Spermatophyta</taxon>
        <taxon>Magnoliopsida</taxon>
        <taxon>eudicotyledons</taxon>
        <taxon>Gunneridae</taxon>
        <taxon>Pentapetalae</taxon>
        <taxon>rosids</taxon>
        <taxon>fabids</taxon>
        <taxon>Rosales</taxon>
        <taxon>Cannabaceae</taxon>
        <taxon>Trema</taxon>
    </lineage>
</organism>
<evidence type="ECO:0000256" key="1">
    <source>
        <dbReference type="ARBA" id="ARBA00004123"/>
    </source>
</evidence>
<dbReference type="EMBL" id="JXTC01000038">
    <property type="protein sequence ID" value="PON96410.1"/>
    <property type="molecule type" value="Genomic_DNA"/>
</dbReference>
<dbReference type="InParanoid" id="A0A2P5FF43"/>
<proteinExistence type="predicted"/>
<evidence type="ECO:0000256" key="2">
    <source>
        <dbReference type="ARBA" id="ARBA00023015"/>
    </source>
</evidence>
<dbReference type="Proteomes" id="UP000237000">
    <property type="component" value="Unassembled WGS sequence"/>
</dbReference>
<evidence type="ECO:0000256" key="3">
    <source>
        <dbReference type="ARBA" id="ARBA00023125"/>
    </source>
</evidence>
<dbReference type="GO" id="GO:0005634">
    <property type="term" value="C:nucleus"/>
    <property type="evidence" value="ECO:0007669"/>
    <property type="project" value="UniProtKB-SubCell"/>
</dbReference>
<keyword evidence="3" id="KW-0238">DNA-binding</keyword>
<dbReference type="SMART" id="SM00353">
    <property type="entry name" value="HLH"/>
    <property type="match status" value="1"/>
</dbReference>
<evidence type="ECO:0000256" key="5">
    <source>
        <dbReference type="ARBA" id="ARBA00023242"/>
    </source>
</evidence>
<keyword evidence="2" id="KW-0805">Transcription regulation</keyword>
<sequence length="261" mass="29098">MEPFLWSSSGVSSSWFERRNDGLLANSSLRCGSASSSSLVLGSASSSSLVLDSVRGELVEAHVKLERKGVSAERSMEALKNHSEAEKRRRARINAHFDTLRSLVPGAKKMDKASLLAEVISHLKDLKRKAREASEDCVLPKDSDEVKVEPEDELEGRPYSIRVSLSCDYKPGLLSDLRHALDALHMIIVRAEIVTLGCRMKNVFVMTTCNEDKVEDNEIRRFHAKSICQALRSVLNKFSASEELLGNTLSNKRRRVSIFNP</sequence>
<dbReference type="Gene3D" id="4.10.280.10">
    <property type="entry name" value="Helix-loop-helix DNA-binding domain"/>
    <property type="match status" value="1"/>
</dbReference>
<dbReference type="SUPFAM" id="SSF47459">
    <property type="entry name" value="HLH, helix-loop-helix DNA-binding domain"/>
    <property type="match status" value="1"/>
</dbReference>
<evidence type="ECO:0000313" key="8">
    <source>
        <dbReference type="Proteomes" id="UP000237000"/>
    </source>
</evidence>
<evidence type="ECO:0000256" key="4">
    <source>
        <dbReference type="ARBA" id="ARBA00023163"/>
    </source>
</evidence>
<comment type="subcellular location">
    <subcellularLocation>
        <location evidence="1">Nucleus</location>
    </subcellularLocation>
</comment>
<protein>
    <submittedName>
        <fullName evidence="7">Basic helix-loop-helix transcription factor</fullName>
    </submittedName>
</protein>
<dbReference type="Pfam" id="PF00010">
    <property type="entry name" value="HLH"/>
    <property type="match status" value="1"/>
</dbReference>
<dbReference type="PANTHER" id="PTHR45844">
    <property type="entry name" value="TRANSCRIPTION FACTOR BHLH30"/>
    <property type="match status" value="1"/>
</dbReference>
<dbReference type="InterPro" id="IPR011598">
    <property type="entry name" value="bHLH_dom"/>
</dbReference>
<accession>A0A2P5FF43</accession>
<keyword evidence="8" id="KW-1185">Reference proteome</keyword>
<evidence type="ECO:0000313" key="7">
    <source>
        <dbReference type="EMBL" id="PON96410.1"/>
    </source>
</evidence>